<comment type="caution">
    <text evidence="3">The sequence shown here is derived from an EMBL/GenBank/DDBJ whole genome shotgun (WGS) entry which is preliminary data.</text>
</comment>
<dbReference type="EMBL" id="RSCL01000019">
    <property type="protein sequence ID" value="RUT01544.1"/>
    <property type="molecule type" value="Genomic_DNA"/>
</dbReference>
<dbReference type="AlphaFoldDB" id="A0A3S1AIF3"/>
<evidence type="ECO:0000256" key="2">
    <source>
        <dbReference type="ARBA" id="ARBA00022679"/>
    </source>
</evidence>
<comment type="similarity">
    <text evidence="1">Belongs to the amidinotransferase family.</text>
</comment>
<reference evidence="3" key="1">
    <citation type="submission" date="2018-12" db="EMBL/GenBank/DDBJ databases">
        <authorList>
            <person name="Will S."/>
            <person name="Neumann-Schaal M."/>
            <person name="Henke P."/>
        </authorList>
    </citation>
    <scope>NUCLEOTIDE SEQUENCE</scope>
    <source>
        <strain evidence="3">PCC 7102</strain>
    </source>
</reference>
<dbReference type="InterPro" id="IPR033195">
    <property type="entry name" value="AmidinoTrfase"/>
</dbReference>
<accession>A0A3S1AIF3</accession>
<evidence type="ECO:0008006" key="5">
    <source>
        <dbReference type="Google" id="ProtNLM"/>
    </source>
</evidence>
<dbReference type="GO" id="GO:0006601">
    <property type="term" value="P:creatine biosynthetic process"/>
    <property type="evidence" value="ECO:0007669"/>
    <property type="project" value="TreeGrafter"/>
</dbReference>
<dbReference type="PANTHER" id="PTHR10488">
    <property type="entry name" value="GLYCINE AMIDINOTRANSFERASE, MITOCHONDRIAL"/>
    <property type="match status" value="1"/>
</dbReference>
<proteinExistence type="inferred from homology"/>
<dbReference type="PANTHER" id="PTHR10488:SF1">
    <property type="entry name" value="GLYCINE AMIDINOTRANSFERASE, MITOCHONDRIAL"/>
    <property type="match status" value="1"/>
</dbReference>
<evidence type="ECO:0000256" key="1">
    <source>
        <dbReference type="ARBA" id="ARBA00006943"/>
    </source>
</evidence>
<dbReference type="Gene3D" id="3.75.10.10">
    <property type="entry name" value="L-arginine/glycine Amidinotransferase, Chain A"/>
    <property type="match status" value="1"/>
</dbReference>
<gene>
    <name evidence="3" type="ORF">DSM106972_066410</name>
</gene>
<dbReference type="GO" id="GO:0015068">
    <property type="term" value="F:glycine amidinotransferase activity"/>
    <property type="evidence" value="ECO:0007669"/>
    <property type="project" value="TreeGrafter"/>
</dbReference>
<evidence type="ECO:0000313" key="4">
    <source>
        <dbReference type="Proteomes" id="UP000271624"/>
    </source>
</evidence>
<dbReference type="Proteomes" id="UP000271624">
    <property type="component" value="Unassembled WGS sequence"/>
</dbReference>
<reference evidence="3" key="2">
    <citation type="journal article" date="2019" name="Genome Biol. Evol.">
        <title>Day and night: Metabolic profiles and evolutionary relationships of six axenic non-marine cyanobacteria.</title>
        <authorList>
            <person name="Will S.E."/>
            <person name="Henke P."/>
            <person name="Boedeker C."/>
            <person name="Huang S."/>
            <person name="Brinkmann H."/>
            <person name="Rohde M."/>
            <person name="Jarek M."/>
            <person name="Friedl T."/>
            <person name="Seufert S."/>
            <person name="Schumacher M."/>
            <person name="Overmann J."/>
            <person name="Neumann-Schaal M."/>
            <person name="Petersen J."/>
        </authorList>
    </citation>
    <scope>NUCLEOTIDE SEQUENCE [LARGE SCALE GENOMIC DNA]</scope>
    <source>
        <strain evidence="3">PCC 7102</strain>
    </source>
</reference>
<keyword evidence="2" id="KW-0808">Transferase</keyword>
<protein>
    <recommendedName>
        <fullName evidence="5">Glycine amidinotransferase</fullName>
    </recommendedName>
</protein>
<evidence type="ECO:0000313" key="3">
    <source>
        <dbReference type="EMBL" id="RUT01544.1"/>
    </source>
</evidence>
<organism evidence="3 4">
    <name type="scientific">Dulcicalothrix desertica PCC 7102</name>
    <dbReference type="NCBI Taxonomy" id="232991"/>
    <lineage>
        <taxon>Bacteria</taxon>
        <taxon>Bacillati</taxon>
        <taxon>Cyanobacteriota</taxon>
        <taxon>Cyanophyceae</taxon>
        <taxon>Nostocales</taxon>
        <taxon>Calotrichaceae</taxon>
        <taxon>Dulcicalothrix</taxon>
    </lineage>
</organism>
<sequence length="70" mass="8255">MCSKWISLNMLMLDEKRIIMDSTQESMIKSLKNWGFEPIPRSFMDFVPFGGSFHCATLDVRRRGELQSYF</sequence>
<dbReference type="SUPFAM" id="SSF55909">
    <property type="entry name" value="Pentein"/>
    <property type="match status" value="1"/>
</dbReference>
<name>A0A3S1AIF3_9CYAN</name>
<keyword evidence="4" id="KW-1185">Reference proteome</keyword>